<sequence length="132" mass="13940">MAFAQAQTRQDSLSQINITPLVDVMLVMLVIFMIAAPVFSRPIPLDIGRGGTPPENPPAPLELRIAASGELFLGGRPMPMSALPSVFSAELERAGGQPLILSIDANGDADYQTVARVLAAAQNAGLANIRFE</sequence>
<keyword evidence="15" id="KW-1185">Reference proteome</keyword>
<keyword evidence="5 12" id="KW-0813">Transport</keyword>
<comment type="similarity">
    <text evidence="3 12">Belongs to the ExbD/TolR family.</text>
</comment>
<evidence type="ECO:0000256" key="6">
    <source>
        <dbReference type="ARBA" id="ARBA00022475"/>
    </source>
</evidence>
<keyword evidence="8 12" id="KW-0812">Transmembrane</keyword>
<evidence type="ECO:0000256" key="2">
    <source>
        <dbReference type="ARBA" id="ARBA00004249"/>
    </source>
</evidence>
<comment type="subcellular location">
    <subcellularLocation>
        <location evidence="2">Cell inner membrane</location>
        <topology evidence="2">Single-pass type II membrane protein</topology>
    </subcellularLocation>
    <subcellularLocation>
        <location evidence="12">Cell membrane</location>
        <topology evidence="12">Single-pass type II membrane protein</topology>
    </subcellularLocation>
</comment>
<dbReference type="Gene3D" id="3.30.420.270">
    <property type="match status" value="1"/>
</dbReference>
<dbReference type="PANTHER" id="PTHR30558">
    <property type="entry name" value="EXBD MEMBRANE COMPONENT OF PMF-DRIVEN MACROMOLECULE IMPORT SYSTEM"/>
    <property type="match status" value="1"/>
</dbReference>
<evidence type="ECO:0000256" key="8">
    <source>
        <dbReference type="ARBA" id="ARBA00022692"/>
    </source>
</evidence>
<dbReference type="PANTHER" id="PTHR30558:SF12">
    <property type="entry name" value="BIOPOLYMER TRANSPORT PROTEIN EXBD"/>
    <property type="match status" value="1"/>
</dbReference>
<accession>A0ABP9B2T9</accession>
<dbReference type="Proteomes" id="UP001499959">
    <property type="component" value="Unassembled WGS sequence"/>
</dbReference>
<dbReference type="Pfam" id="PF02472">
    <property type="entry name" value="ExbD"/>
    <property type="match status" value="1"/>
</dbReference>
<comment type="function">
    <text evidence="1">Involved in the TonB-dependent energy-dependent transport of various receptor-bound substrates.</text>
</comment>
<evidence type="ECO:0000256" key="3">
    <source>
        <dbReference type="ARBA" id="ARBA00005811"/>
    </source>
</evidence>
<keyword evidence="7" id="KW-0997">Cell inner membrane</keyword>
<evidence type="ECO:0000313" key="14">
    <source>
        <dbReference type="EMBL" id="GAA4789177.1"/>
    </source>
</evidence>
<evidence type="ECO:0000256" key="5">
    <source>
        <dbReference type="ARBA" id="ARBA00022448"/>
    </source>
</evidence>
<name>A0ABP9B2T9_9GAMM</name>
<keyword evidence="11 13" id="KW-0472">Membrane</keyword>
<evidence type="ECO:0000256" key="11">
    <source>
        <dbReference type="ARBA" id="ARBA00023136"/>
    </source>
</evidence>
<organism evidence="14 15">
    <name type="scientific">Lysobacter hankyongensis</name>
    <dbReference type="NCBI Taxonomy" id="1176535"/>
    <lineage>
        <taxon>Bacteria</taxon>
        <taxon>Pseudomonadati</taxon>
        <taxon>Pseudomonadota</taxon>
        <taxon>Gammaproteobacteria</taxon>
        <taxon>Lysobacterales</taxon>
        <taxon>Lysobacteraceae</taxon>
        <taxon>Lysobacter</taxon>
    </lineage>
</organism>
<evidence type="ECO:0000256" key="12">
    <source>
        <dbReference type="RuleBase" id="RU003879"/>
    </source>
</evidence>
<evidence type="ECO:0000256" key="13">
    <source>
        <dbReference type="SAM" id="Phobius"/>
    </source>
</evidence>
<feature type="transmembrane region" description="Helical" evidence="13">
    <location>
        <begin position="21"/>
        <end position="39"/>
    </location>
</feature>
<evidence type="ECO:0000313" key="15">
    <source>
        <dbReference type="Proteomes" id="UP001499959"/>
    </source>
</evidence>
<evidence type="ECO:0000256" key="9">
    <source>
        <dbReference type="ARBA" id="ARBA00022927"/>
    </source>
</evidence>
<keyword evidence="10 13" id="KW-1133">Transmembrane helix</keyword>
<comment type="subunit">
    <text evidence="4">The accessory proteins ExbB and ExbD seem to form a complex with TonB.</text>
</comment>
<dbReference type="InterPro" id="IPR003400">
    <property type="entry name" value="ExbD"/>
</dbReference>
<dbReference type="EMBL" id="BAABJE010000005">
    <property type="protein sequence ID" value="GAA4789177.1"/>
    <property type="molecule type" value="Genomic_DNA"/>
</dbReference>
<dbReference type="RefSeq" id="WP_345302495.1">
    <property type="nucleotide sequence ID" value="NZ_BAABJE010000005.1"/>
</dbReference>
<reference evidence="15" key="1">
    <citation type="journal article" date="2019" name="Int. J. Syst. Evol. Microbiol.">
        <title>The Global Catalogue of Microorganisms (GCM) 10K type strain sequencing project: providing services to taxonomists for standard genome sequencing and annotation.</title>
        <authorList>
            <consortium name="The Broad Institute Genomics Platform"/>
            <consortium name="The Broad Institute Genome Sequencing Center for Infectious Disease"/>
            <person name="Wu L."/>
            <person name="Ma J."/>
        </authorList>
    </citation>
    <scope>NUCLEOTIDE SEQUENCE [LARGE SCALE GENOMIC DNA]</scope>
    <source>
        <strain evidence="15">JCM 18204</strain>
    </source>
</reference>
<gene>
    <name evidence="14" type="ORF">GCM10023307_12900</name>
</gene>
<comment type="caution">
    <text evidence="14">The sequence shown here is derived from an EMBL/GenBank/DDBJ whole genome shotgun (WGS) entry which is preliminary data.</text>
</comment>
<evidence type="ECO:0000256" key="7">
    <source>
        <dbReference type="ARBA" id="ARBA00022519"/>
    </source>
</evidence>
<evidence type="ECO:0000256" key="1">
    <source>
        <dbReference type="ARBA" id="ARBA00003540"/>
    </source>
</evidence>
<protein>
    <submittedName>
        <fullName evidence="14">Biopolymer transporter ExbD</fullName>
    </submittedName>
</protein>
<keyword evidence="9 12" id="KW-0653">Protein transport</keyword>
<evidence type="ECO:0000256" key="4">
    <source>
        <dbReference type="ARBA" id="ARBA00011471"/>
    </source>
</evidence>
<keyword evidence="6" id="KW-1003">Cell membrane</keyword>
<proteinExistence type="inferred from homology"/>
<evidence type="ECO:0000256" key="10">
    <source>
        <dbReference type="ARBA" id="ARBA00022989"/>
    </source>
</evidence>